<evidence type="ECO:0000256" key="1">
    <source>
        <dbReference type="SAM" id="MobiDB-lite"/>
    </source>
</evidence>
<dbReference type="KEGG" id="bbes:BESB_047330"/>
<feature type="compositionally biased region" description="Low complexity" evidence="1">
    <location>
        <begin position="145"/>
        <end position="164"/>
    </location>
</feature>
<feature type="compositionally biased region" description="Polar residues" evidence="1">
    <location>
        <begin position="35"/>
        <end position="60"/>
    </location>
</feature>
<feature type="region of interest" description="Disordered" evidence="1">
    <location>
        <begin position="236"/>
        <end position="360"/>
    </location>
</feature>
<feature type="compositionally biased region" description="Low complexity" evidence="1">
    <location>
        <begin position="309"/>
        <end position="330"/>
    </location>
</feature>
<feature type="compositionally biased region" description="Low complexity" evidence="1">
    <location>
        <begin position="9"/>
        <end position="24"/>
    </location>
</feature>
<dbReference type="GeneID" id="40309663"/>
<dbReference type="Proteomes" id="UP000224006">
    <property type="component" value="Chromosome III"/>
</dbReference>
<accession>A0A2A9MJW1</accession>
<protein>
    <recommendedName>
        <fullName evidence="4">Ppg3</fullName>
    </recommendedName>
</protein>
<evidence type="ECO:0000313" key="2">
    <source>
        <dbReference type="EMBL" id="PFH36541.1"/>
    </source>
</evidence>
<feature type="compositionally biased region" description="Basic and acidic residues" evidence="1">
    <location>
        <begin position="348"/>
        <end position="360"/>
    </location>
</feature>
<dbReference type="AlphaFoldDB" id="A0A2A9MJW1"/>
<dbReference type="EMBL" id="NWUJ01000003">
    <property type="protein sequence ID" value="PFH36541.1"/>
    <property type="molecule type" value="Genomic_DNA"/>
</dbReference>
<proteinExistence type="predicted"/>
<dbReference type="VEuPathDB" id="ToxoDB:BESB_047330"/>
<gene>
    <name evidence="2" type="ORF">BESB_047330</name>
</gene>
<name>A0A2A9MJW1_BESBE</name>
<sequence>MVLVRSPRRGPAASRVSPSSSPSRIPRPPFACATHGSSRASEQGSPHASTSTRAPETTGTRLEFELTSSADAAAAAPPSSSVLGARRAAANKVSGIPLPRLSALGSRGEDERSERAEKSRRRDGEEPTAPEDSLAHRRGLGRDASSAAPSSLSSRRSLRPEAPLFGAPESLPPDASIGRSSGSPSAAATASPSRTAAADLAATASSREGVDSSLAASSPSKRLRKEEDFVYSFLSGLRGREAETSSPRSAPRPSVGDQLGTAVSESSGSRRDFEPPSRDPLASPPPPVSAAGLPQGALPPREAPRSVADADALATEAAPPPSSLRRLSLRAPREGAESEAASASLRRRVNDGREAEKRRVEELEGLAQMLPASEALRDYMQQAAEGARGSRDRDDARPRFAVPKSADEFRAQWRPLVDATVKKLCDMTDEEKQAPFPCGVSSGVVPDEEPARRQGRASRLFRWAKAFRSAPLFSRIRSPLPVFSSSQVTRYIMLEGRMLRAAHRAAASLASRRTKAVAFNSETREVFLEEEQLYEASEREFEVVQRVAQDQAGGQEKLEKRLKDTQRKREQAEVYRHQVHKKMAALSFTRQKKLRLFEALEAAKKESFSKERSLQAVYQLLQFTTRFKVNKVEGGLVTGALVPEQQSALFPQLAKTTKNAKRAIQNGLRAAGEDEDLPGQEAAAEPAILTLDCDKENEGGRDADVLWGLIEEALGIADVPVPQLLKAARVE</sequence>
<dbReference type="RefSeq" id="XP_029220550.1">
    <property type="nucleotide sequence ID" value="XM_029363184.1"/>
</dbReference>
<reference evidence="2 3" key="1">
    <citation type="submission" date="2017-09" db="EMBL/GenBank/DDBJ databases">
        <title>Genome sequencing of Besnoitia besnoiti strain Bb-Ger1.</title>
        <authorList>
            <person name="Schares G."/>
            <person name="Venepally P."/>
            <person name="Lorenzi H.A."/>
        </authorList>
    </citation>
    <scope>NUCLEOTIDE SEQUENCE [LARGE SCALE GENOMIC DNA]</scope>
    <source>
        <strain evidence="2 3">Bb-Ger1</strain>
    </source>
</reference>
<feature type="compositionally biased region" description="Basic and acidic residues" evidence="1">
    <location>
        <begin position="268"/>
        <end position="277"/>
    </location>
</feature>
<organism evidence="2 3">
    <name type="scientific">Besnoitia besnoiti</name>
    <name type="common">Apicomplexan protozoan</name>
    <dbReference type="NCBI Taxonomy" id="94643"/>
    <lineage>
        <taxon>Eukaryota</taxon>
        <taxon>Sar</taxon>
        <taxon>Alveolata</taxon>
        <taxon>Apicomplexa</taxon>
        <taxon>Conoidasida</taxon>
        <taxon>Coccidia</taxon>
        <taxon>Eucoccidiorida</taxon>
        <taxon>Eimeriorina</taxon>
        <taxon>Sarcocystidae</taxon>
        <taxon>Besnoitia</taxon>
    </lineage>
</organism>
<evidence type="ECO:0008006" key="4">
    <source>
        <dbReference type="Google" id="ProtNLM"/>
    </source>
</evidence>
<evidence type="ECO:0000313" key="3">
    <source>
        <dbReference type="Proteomes" id="UP000224006"/>
    </source>
</evidence>
<dbReference type="OrthoDB" id="333734at2759"/>
<feature type="compositionally biased region" description="Basic and acidic residues" evidence="1">
    <location>
        <begin position="107"/>
        <end position="125"/>
    </location>
</feature>
<feature type="region of interest" description="Disordered" evidence="1">
    <location>
        <begin position="382"/>
        <end position="402"/>
    </location>
</feature>
<feature type="compositionally biased region" description="Basic and acidic residues" evidence="1">
    <location>
        <begin position="388"/>
        <end position="398"/>
    </location>
</feature>
<keyword evidence="3" id="KW-1185">Reference proteome</keyword>
<feature type="compositionally biased region" description="Low complexity" evidence="1">
    <location>
        <begin position="175"/>
        <end position="207"/>
    </location>
</feature>
<feature type="region of interest" description="Disordered" evidence="1">
    <location>
        <begin position="1"/>
        <end position="222"/>
    </location>
</feature>
<comment type="caution">
    <text evidence="2">The sequence shown here is derived from an EMBL/GenBank/DDBJ whole genome shotgun (WGS) entry which is preliminary data.</text>
</comment>
<feature type="compositionally biased region" description="Low complexity" evidence="1">
    <location>
        <begin position="68"/>
        <end position="81"/>
    </location>
</feature>